<keyword evidence="10" id="KW-1185">Reference proteome</keyword>
<dbReference type="InterPro" id="IPR046357">
    <property type="entry name" value="PPIase_dom_sf"/>
</dbReference>
<dbReference type="AlphaFoldDB" id="A0A345ZUU8"/>
<evidence type="ECO:0000256" key="7">
    <source>
        <dbReference type="SAM" id="SignalP"/>
    </source>
</evidence>
<dbReference type="Pfam" id="PF00639">
    <property type="entry name" value="Rotamase"/>
    <property type="match status" value="1"/>
</dbReference>
<dbReference type="PROSITE" id="PS50198">
    <property type="entry name" value="PPIC_PPIASE_2"/>
    <property type="match status" value="1"/>
</dbReference>
<dbReference type="PANTHER" id="PTHR47245">
    <property type="entry name" value="PEPTIDYLPROLYL ISOMERASE"/>
    <property type="match status" value="1"/>
</dbReference>
<keyword evidence="7" id="KW-0732">Signal</keyword>
<dbReference type="PANTHER" id="PTHR47245:SF3">
    <property type="entry name" value="PEPTIDYL-PROLYL CIS-TRANS ISOMERASE, PPIC-TYPE-RELATED"/>
    <property type="match status" value="1"/>
</dbReference>
<dbReference type="RefSeq" id="WP_115690596.1">
    <property type="nucleotide sequence ID" value="NZ_CP031417.1"/>
</dbReference>
<dbReference type="InterPro" id="IPR000297">
    <property type="entry name" value="PPIase_PpiC"/>
</dbReference>
<name>A0A345ZUU8_9HYPH</name>
<comment type="similarity">
    <text evidence="1">Belongs to the PpiC/parvulin rotamase family.</text>
</comment>
<dbReference type="SUPFAM" id="SSF109998">
    <property type="entry name" value="Triger factor/SurA peptide-binding domain-like"/>
    <property type="match status" value="1"/>
</dbReference>
<evidence type="ECO:0000313" key="9">
    <source>
        <dbReference type="EMBL" id="AXK80695.1"/>
    </source>
</evidence>
<dbReference type="InterPro" id="IPR027304">
    <property type="entry name" value="Trigger_fact/SurA_dom_sf"/>
</dbReference>
<dbReference type="EMBL" id="CP031417">
    <property type="protein sequence ID" value="AXK80695.1"/>
    <property type="molecule type" value="Genomic_DNA"/>
</dbReference>
<feature type="region of interest" description="Disordered" evidence="6">
    <location>
        <begin position="41"/>
        <end position="82"/>
    </location>
</feature>
<feature type="domain" description="PpiC" evidence="8">
    <location>
        <begin position="199"/>
        <end position="302"/>
    </location>
</feature>
<dbReference type="Gene3D" id="3.10.50.40">
    <property type="match status" value="1"/>
</dbReference>
<dbReference type="SUPFAM" id="SSF54534">
    <property type="entry name" value="FKBP-like"/>
    <property type="match status" value="1"/>
</dbReference>
<feature type="signal peptide" evidence="7">
    <location>
        <begin position="1"/>
        <end position="37"/>
    </location>
</feature>
<protein>
    <recommendedName>
        <fullName evidence="2">Parvulin-like PPIase</fullName>
    </recommendedName>
    <alternativeName>
        <fullName evidence="3">Peptidyl-prolyl cis-trans isomerase plp</fullName>
    </alternativeName>
    <alternativeName>
        <fullName evidence="4">Rotamase plp</fullName>
    </alternativeName>
</protein>
<gene>
    <name evidence="9" type="ORF">DW352_09350</name>
</gene>
<accession>A0A345ZUU8</accession>
<keyword evidence="5 9" id="KW-0413">Isomerase</keyword>
<evidence type="ECO:0000256" key="6">
    <source>
        <dbReference type="SAM" id="MobiDB-lite"/>
    </source>
</evidence>
<evidence type="ECO:0000256" key="4">
    <source>
        <dbReference type="ARBA" id="ARBA00031484"/>
    </source>
</evidence>
<dbReference type="InterPro" id="IPR050245">
    <property type="entry name" value="PrsA_foldase"/>
</dbReference>
<dbReference type="OrthoDB" id="9812372at2"/>
<dbReference type="KEGG" id="ptaw:DW352_09350"/>
<keyword evidence="5" id="KW-0697">Rotamase</keyword>
<evidence type="ECO:0000256" key="1">
    <source>
        <dbReference type="ARBA" id="ARBA00007656"/>
    </source>
</evidence>
<reference evidence="9 10" key="1">
    <citation type="submission" date="2018-07" db="EMBL/GenBank/DDBJ databases">
        <authorList>
            <person name="Quirk P.G."/>
            <person name="Krulwich T.A."/>
        </authorList>
    </citation>
    <scope>NUCLEOTIDE SEQUENCE [LARGE SCALE GENOMIC DNA]</scope>
    <source>
        <strain evidence="9 10">CC-BB4</strain>
    </source>
</reference>
<evidence type="ECO:0000313" key="10">
    <source>
        <dbReference type="Proteomes" id="UP000254889"/>
    </source>
</evidence>
<proteinExistence type="inferred from homology"/>
<dbReference type="GO" id="GO:0003755">
    <property type="term" value="F:peptidyl-prolyl cis-trans isomerase activity"/>
    <property type="evidence" value="ECO:0007669"/>
    <property type="project" value="UniProtKB-KW"/>
</dbReference>
<evidence type="ECO:0000256" key="5">
    <source>
        <dbReference type="PROSITE-ProRule" id="PRU00278"/>
    </source>
</evidence>
<sequence>MSILMQAKATRHTARSRFSGVAVCALALALVSTVSFAQTQPPAQQSQRARSNAAPHVPNAPSAAAPASQTKAAPGPSVAGKDHGAADVVARVGDRDVTVGEVRQFVAALPPRDQAVLAQDPALLSRTLRMMLANQLVLKEAVAKKWDKNPAVEAQLERVREQAVVETYLRSVSQPPESYPDDAEIQKAYDANKTAFVVPRRYRLSQIFVALPAEADKNAEAAAQKKLAEVQAKLKAAKPDFVALAKEYSDEKQSAEQGGEIGWLQEDQIRPEIKAEVVGLASGNVSAPIKMSDGWHFIKLLETKAAETRPLSEVREPLVQRLRAQRAEALQRAYLAQLLERNPPVVNELGLSKVFSATNGQAAATR</sequence>
<feature type="chain" id="PRO_5016725494" description="Parvulin-like PPIase" evidence="7">
    <location>
        <begin position="38"/>
        <end position="366"/>
    </location>
</feature>
<organism evidence="9 10">
    <name type="scientific">Pseudolabrys taiwanensis</name>
    <dbReference type="NCBI Taxonomy" id="331696"/>
    <lineage>
        <taxon>Bacteria</taxon>
        <taxon>Pseudomonadati</taxon>
        <taxon>Pseudomonadota</taxon>
        <taxon>Alphaproteobacteria</taxon>
        <taxon>Hyphomicrobiales</taxon>
        <taxon>Xanthobacteraceae</taxon>
        <taxon>Pseudolabrys</taxon>
    </lineage>
</organism>
<dbReference type="Proteomes" id="UP000254889">
    <property type="component" value="Chromosome"/>
</dbReference>
<evidence type="ECO:0000256" key="3">
    <source>
        <dbReference type="ARBA" id="ARBA00030642"/>
    </source>
</evidence>
<evidence type="ECO:0000256" key="2">
    <source>
        <dbReference type="ARBA" id="ARBA00018370"/>
    </source>
</evidence>
<feature type="compositionally biased region" description="Low complexity" evidence="6">
    <location>
        <begin position="43"/>
        <end position="74"/>
    </location>
</feature>
<evidence type="ECO:0000259" key="8">
    <source>
        <dbReference type="PROSITE" id="PS50198"/>
    </source>
</evidence>